<keyword evidence="1" id="KW-1133">Transmembrane helix</keyword>
<dbReference type="PANTHER" id="PTHR34219:SF1">
    <property type="entry name" value="PEPSY DOMAIN-CONTAINING PROTEIN"/>
    <property type="match status" value="1"/>
</dbReference>
<gene>
    <name evidence="2" type="ORF">QWZ10_23740</name>
</gene>
<feature type="transmembrane region" description="Helical" evidence="1">
    <location>
        <begin position="115"/>
        <end position="138"/>
    </location>
</feature>
<name>A0ABT8DFU4_9RHOB</name>
<dbReference type="Pfam" id="PF03929">
    <property type="entry name" value="PepSY_TM"/>
    <property type="match status" value="1"/>
</dbReference>
<dbReference type="PANTHER" id="PTHR34219">
    <property type="entry name" value="IRON-REGULATED INNER MEMBRANE PROTEIN-RELATED"/>
    <property type="match status" value="1"/>
</dbReference>
<proteinExistence type="predicted"/>
<evidence type="ECO:0000256" key="1">
    <source>
        <dbReference type="SAM" id="Phobius"/>
    </source>
</evidence>
<accession>A0ABT8DFU4</accession>
<organism evidence="2 3">
    <name type="scientific">Paracoccus cavernae</name>
    <dbReference type="NCBI Taxonomy" id="1571207"/>
    <lineage>
        <taxon>Bacteria</taxon>
        <taxon>Pseudomonadati</taxon>
        <taxon>Pseudomonadota</taxon>
        <taxon>Alphaproteobacteria</taxon>
        <taxon>Rhodobacterales</taxon>
        <taxon>Paracoccaceae</taxon>
        <taxon>Paracoccus</taxon>
    </lineage>
</organism>
<sequence>MFALRPAPTPADTTRVMFSDPALGPSETRAIFVDPFTLAVKGDMVAYGTSGILPFRTAIDYFHRNLMLGEWGRYYSELAASWLWVATLGGVWLWATGRRRARPVNQLPKAQRLRWIHSMIGVSIAVVLLFLSVTGLTWSQAAGRGSTRCAASWAGSRPRWICRWTGRGWRICRG</sequence>
<dbReference type="Proteomes" id="UP001243846">
    <property type="component" value="Unassembled WGS sequence"/>
</dbReference>
<keyword evidence="1" id="KW-0472">Membrane</keyword>
<feature type="transmembrane region" description="Helical" evidence="1">
    <location>
        <begin position="74"/>
        <end position="95"/>
    </location>
</feature>
<comment type="caution">
    <text evidence="2">The sequence shown here is derived from an EMBL/GenBank/DDBJ whole genome shotgun (WGS) entry which is preliminary data.</text>
</comment>
<protein>
    <submittedName>
        <fullName evidence="2">PepSY-associated TM helix domain-containing protein</fullName>
    </submittedName>
</protein>
<dbReference type="InterPro" id="IPR005625">
    <property type="entry name" value="PepSY-ass_TM"/>
</dbReference>
<keyword evidence="3" id="KW-1185">Reference proteome</keyword>
<dbReference type="EMBL" id="JAUFRC010000003">
    <property type="protein sequence ID" value="MDN3714040.1"/>
    <property type="molecule type" value="Genomic_DNA"/>
</dbReference>
<reference evidence="3" key="1">
    <citation type="journal article" date="2019" name="Int. J. Syst. Evol. Microbiol.">
        <title>The Global Catalogue of Microorganisms (GCM) 10K type strain sequencing project: providing services to taxonomists for standard genome sequencing and annotation.</title>
        <authorList>
            <consortium name="The Broad Institute Genomics Platform"/>
            <consortium name="The Broad Institute Genome Sequencing Center for Infectious Disease"/>
            <person name="Wu L."/>
            <person name="Ma J."/>
        </authorList>
    </citation>
    <scope>NUCLEOTIDE SEQUENCE [LARGE SCALE GENOMIC DNA]</scope>
    <source>
        <strain evidence="3">CECT 8482</strain>
    </source>
</reference>
<evidence type="ECO:0000313" key="3">
    <source>
        <dbReference type="Proteomes" id="UP001243846"/>
    </source>
</evidence>
<evidence type="ECO:0000313" key="2">
    <source>
        <dbReference type="EMBL" id="MDN3714040.1"/>
    </source>
</evidence>
<keyword evidence="1" id="KW-0812">Transmembrane</keyword>